<proteinExistence type="predicted"/>
<reference evidence="2" key="1">
    <citation type="submission" date="2016-06" db="EMBL/GenBank/DDBJ databases">
        <title>Draft Genome sequence of the fungus Inonotus baumii.</title>
        <authorList>
            <person name="Zhu H."/>
            <person name="Lin W."/>
        </authorList>
    </citation>
    <scope>NUCLEOTIDE SEQUENCE</scope>
    <source>
        <strain evidence="2">821</strain>
    </source>
</reference>
<protein>
    <submittedName>
        <fullName evidence="2">Uncharacterized protein</fullName>
    </submittedName>
</protein>
<feature type="compositionally biased region" description="Acidic residues" evidence="1">
    <location>
        <begin position="274"/>
        <end position="287"/>
    </location>
</feature>
<organism evidence="2 3">
    <name type="scientific">Sanghuangporus baumii</name>
    <name type="common">Phellinus baumii</name>
    <dbReference type="NCBI Taxonomy" id="108892"/>
    <lineage>
        <taxon>Eukaryota</taxon>
        <taxon>Fungi</taxon>
        <taxon>Dikarya</taxon>
        <taxon>Basidiomycota</taxon>
        <taxon>Agaricomycotina</taxon>
        <taxon>Agaricomycetes</taxon>
        <taxon>Hymenochaetales</taxon>
        <taxon>Hymenochaetaceae</taxon>
        <taxon>Sanghuangporus</taxon>
    </lineage>
</organism>
<dbReference type="EMBL" id="LNZH02000081">
    <property type="protein sequence ID" value="OCB91575.1"/>
    <property type="molecule type" value="Genomic_DNA"/>
</dbReference>
<accession>A0A9Q5N9F9</accession>
<feature type="compositionally biased region" description="Basic and acidic residues" evidence="1">
    <location>
        <begin position="199"/>
        <end position="208"/>
    </location>
</feature>
<dbReference type="Proteomes" id="UP000757232">
    <property type="component" value="Unassembled WGS sequence"/>
</dbReference>
<feature type="region of interest" description="Disordered" evidence="1">
    <location>
        <begin position="273"/>
        <end position="301"/>
    </location>
</feature>
<evidence type="ECO:0000313" key="2">
    <source>
        <dbReference type="EMBL" id="OCB91575.1"/>
    </source>
</evidence>
<dbReference type="OrthoDB" id="3358418at2759"/>
<gene>
    <name evidence="2" type="ORF">A7U60_g1201</name>
</gene>
<evidence type="ECO:0000256" key="1">
    <source>
        <dbReference type="SAM" id="MobiDB-lite"/>
    </source>
</evidence>
<keyword evidence="3" id="KW-1185">Reference proteome</keyword>
<name>A0A9Q5N9F9_SANBA</name>
<feature type="region of interest" description="Disordered" evidence="1">
    <location>
        <begin position="199"/>
        <end position="235"/>
    </location>
</feature>
<evidence type="ECO:0000313" key="3">
    <source>
        <dbReference type="Proteomes" id="UP000757232"/>
    </source>
</evidence>
<sequence length="365" mass="41688">MRNHILACMELDDDKELPPSHNESFSLGPTQPVRFVWERTTKKSSHNARMKFRVVNDIIANKGLYPLVPAKDFTAPKLEGVFEQAFMTLRQKYASQRGAKTIFQDRAENKARKARRLSRKKIKLANRVTTRASLEQYNVPEFDFAFQLDCMSSEESSEEEAEVISSSAGDKPSLGSLRIRILAWRSARLQELYRAVDEHEQYNRESKPKRGVGRRDRHLGPPKDGNPPPPMGTPRWMVSKKWLRQACGVNPQMATLVTPVDENTTRNVLPVLGEESEDEREQQEQEQDIPPPSNSQPDFAQLQMPVPDYSMIDPMMPMDHDTYQHAQYMYAQQAAWADTMGGFVDLTQFSSPLIQPYPPSAQHPS</sequence>
<dbReference type="AlphaFoldDB" id="A0A9Q5N9F9"/>
<comment type="caution">
    <text evidence="2">The sequence shown here is derived from an EMBL/GenBank/DDBJ whole genome shotgun (WGS) entry which is preliminary data.</text>
</comment>